<gene>
    <name evidence="1" type="ORF">GHC21_00390</name>
</gene>
<evidence type="ECO:0000313" key="2">
    <source>
        <dbReference type="Proteomes" id="UP000344450"/>
    </source>
</evidence>
<dbReference type="Gene3D" id="3.40.50.12580">
    <property type="match status" value="1"/>
</dbReference>
<dbReference type="Pfam" id="PF04464">
    <property type="entry name" value="Glyphos_transf"/>
    <property type="match status" value="1"/>
</dbReference>
<dbReference type="InterPro" id="IPR007554">
    <property type="entry name" value="Glycerophosphate_synth"/>
</dbReference>
<keyword evidence="1" id="KW-0808">Transferase</keyword>
<dbReference type="InterPro" id="IPR043148">
    <property type="entry name" value="TagF_C"/>
</dbReference>
<dbReference type="GeneID" id="91970822"/>
<name>A0ABX6DHE7_KLUIN</name>
<dbReference type="Proteomes" id="UP000344450">
    <property type="component" value="Chromosome"/>
</dbReference>
<dbReference type="EMBL" id="CP045845">
    <property type="protein sequence ID" value="QGH28206.1"/>
    <property type="molecule type" value="Genomic_DNA"/>
</dbReference>
<organism evidence="1 2">
    <name type="scientific">Kluyvera intermedia</name>
    <name type="common">Enterobacter intermedius</name>
    <dbReference type="NCBI Taxonomy" id="61648"/>
    <lineage>
        <taxon>Bacteria</taxon>
        <taxon>Pseudomonadati</taxon>
        <taxon>Pseudomonadota</taxon>
        <taxon>Gammaproteobacteria</taxon>
        <taxon>Enterobacterales</taxon>
        <taxon>Enterobacteriaceae</taxon>
        <taxon>Kluyvera</taxon>
    </lineage>
</organism>
<evidence type="ECO:0000313" key="1">
    <source>
        <dbReference type="EMBL" id="QGH28206.1"/>
    </source>
</evidence>
<reference evidence="1 2" key="1">
    <citation type="submission" date="2019-10" db="EMBL/GenBank/DDBJ databases">
        <title>Complete genome sequencing of drug resistant plasmids in Kluyvera intermedia.</title>
        <authorList>
            <person name="Ke C."/>
            <person name="Jian S."/>
        </authorList>
    </citation>
    <scope>NUCLEOTIDE SEQUENCE [LARGE SCALE GENOMIC DNA]</scope>
    <source>
        <strain evidence="1 2">N2-1</strain>
    </source>
</reference>
<protein>
    <submittedName>
        <fullName evidence="1">Glycosyl transferase family 2</fullName>
    </submittedName>
</protein>
<keyword evidence="2" id="KW-1185">Reference proteome</keyword>
<accession>A0ABX6DHE7</accession>
<dbReference type="GO" id="GO:0016740">
    <property type="term" value="F:transferase activity"/>
    <property type="evidence" value="ECO:0007669"/>
    <property type="project" value="UniProtKB-KW"/>
</dbReference>
<dbReference type="RefSeq" id="WP_153741851.1">
    <property type="nucleotide sequence ID" value="NZ_CP045843.1"/>
</dbReference>
<dbReference type="SUPFAM" id="SSF53756">
    <property type="entry name" value="UDP-Glycosyltransferase/glycogen phosphorylase"/>
    <property type="match status" value="1"/>
</dbReference>
<sequence>MATSLISKDDCIGFFMETSFHYEVYRNIIAELVKQKVRCELIINDLIEPEFVNEMLASLAKISVSGLDCMFLSAALNMSKKYSCLLSPYYLDYFDKLSSVHIRTIYGLAKNQWNHAEWNAKYNAILCYSNYTKKSLSPDDNVHIVGNPRFDDWHNSLYNPALPNELKIQAPKPTILYAPTYGELSSLIPWAEKLGRLSHEYNIITKLHHGTLYKKGELSALKAARRHLKNLVSSSDVTFSLLNQADYVITDNSGFIFDAINADKKVILLNWQEMDTLLKDNQTLSSLDSPEQQVRAFLPVAHDMAELRQYLSAEYDWQQHAGKLREIKMEYCDAFNDGMAGQRAAQVIINTITQ</sequence>
<proteinExistence type="predicted"/>